<feature type="domain" description="FecR protein" evidence="2">
    <location>
        <begin position="112"/>
        <end position="205"/>
    </location>
</feature>
<dbReference type="STRING" id="354630.SAMN05421821_12552"/>
<feature type="transmembrane region" description="Helical" evidence="1">
    <location>
        <begin position="74"/>
        <end position="93"/>
    </location>
</feature>
<evidence type="ECO:0000313" key="7">
    <source>
        <dbReference type="Proteomes" id="UP000548326"/>
    </source>
</evidence>
<keyword evidence="1" id="KW-0812">Transmembrane</keyword>
<dbReference type="FunFam" id="2.60.120.1440:FF:000001">
    <property type="entry name" value="Putative anti-sigma factor"/>
    <property type="match status" value="1"/>
</dbReference>
<feature type="domain" description="Protein FecR C-terminal" evidence="3">
    <location>
        <begin position="250"/>
        <end position="317"/>
    </location>
</feature>
<dbReference type="InterPro" id="IPR032508">
    <property type="entry name" value="FecR_C"/>
</dbReference>
<evidence type="ECO:0000313" key="4">
    <source>
        <dbReference type="EMBL" id="MBB6112978.1"/>
    </source>
</evidence>
<accession>A0A1N7GC67</accession>
<dbReference type="EMBL" id="JACHCB010000025">
    <property type="protein sequence ID" value="MBB6112978.1"/>
    <property type="molecule type" value="Genomic_DNA"/>
</dbReference>
<dbReference type="RefSeq" id="WP_076378794.1">
    <property type="nucleotide sequence ID" value="NZ_FTMG01000025.1"/>
</dbReference>
<keyword evidence="1" id="KW-1133">Transmembrane helix</keyword>
<dbReference type="InterPro" id="IPR006860">
    <property type="entry name" value="FecR"/>
</dbReference>
<dbReference type="Proteomes" id="UP000541583">
    <property type="component" value="Unassembled WGS sequence"/>
</dbReference>
<dbReference type="GO" id="GO:0016989">
    <property type="term" value="F:sigma factor antagonist activity"/>
    <property type="evidence" value="ECO:0007669"/>
    <property type="project" value="TreeGrafter"/>
</dbReference>
<gene>
    <name evidence="5" type="ORF">HDF22_004937</name>
    <name evidence="4" type="ORF">HDF23_005761</name>
</gene>
<sequence length="318" mass="36837">MKIEITQELLERYHQGQCSTDEQFAIKQWLQNITESDFTISAPVDIQGIEDKTWAELSSRIFIEDEPRKTNWTWLIKVAASIVLIVGFAFYIYHSTGKHQEKDNNLISYHEVKVPKGKKATCTLPDGTIIQLNSDSKLRYPEKFTDTSRVVEFEGEAFFTVAKDKKRPFSINSKQVVVRVLGTHFNLRAYPEENKTDVVVEEGRVMFSPRIKKSFLILTANQQGVYDVDQSLKQQSVYAAAYYSWRNNQLQFKDQKLSDIASTLERWYNVKVLINNHLLKNERYTGRFNNPDIKSVLNSLEFAIGLHYKITGNNVTIY</sequence>
<dbReference type="Gene3D" id="2.60.120.1440">
    <property type="match status" value="1"/>
</dbReference>
<dbReference type="AlphaFoldDB" id="A0A1N7GC67"/>
<dbReference type="Pfam" id="PF16344">
    <property type="entry name" value="FecR_C"/>
    <property type="match status" value="1"/>
</dbReference>
<dbReference type="PANTHER" id="PTHR30273:SF2">
    <property type="entry name" value="PROTEIN FECR"/>
    <property type="match status" value="1"/>
</dbReference>
<evidence type="ECO:0000313" key="5">
    <source>
        <dbReference type="EMBL" id="MBB6130792.1"/>
    </source>
</evidence>
<evidence type="ECO:0000259" key="3">
    <source>
        <dbReference type="Pfam" id="PF16344"/>
    </source>
</evidence>
<dbReference type="PANTHER" id="PTHR30273">
    <property type="entry name" value="PERIPLASMIC SIGNAL SENSOR AND SIGMA FACTOR ACTIVATOR FECR-RELATED"/>
    <property type="match status" value="1"/>
</dbReference>
<evidence type="ECO:0000313" key="6">
    <source>
        <dbReference type="Proteomes" id="UP000541583"/>
    </source>
</evidence>
<protein>
    <submittedName>
        <fullName evidence="5">Ferric-dicitrate binding protein FerR (Iron transport regulator)</fullName>
    </submittedName>
</protein>
<keyword evidence="1" id="KW-0472">Membrane</keyword>
<name>A0A1N7GC67_9SPHI</name>
<dbReference type="Pfam" id="PF04773">
    <property type="entry name" value="FecR"/>
    <property type="match status" value="1"/>
</dbReference>
<organism evidence="5 7">
    <name type="scientific">Mucilaginibacter lappiensis</name>
    <dbReference type="NCBI Taxonomy" id="354630"/>
    <lineage>
        <taxon>Bacteria</taxon>
        <taxon>Pseudomonadati</taxon>
        <taxon>Bacteroidota</taxon>
        <taxon>Sphingobacteriia</taxon>
        <taxon>Sphingobacteriales</taxon>
        <taxon>Sphingobacteriaceae</taxon>
        <taxon>Mucilaginibacter</taxon>
    </lineage>
</organism>
<proteinExistence type="predicted"/>
<dbReference type="Proteomes" id="UP000548326">
    <property type="component" value="Unassembled WGS sequence"/>
</dbReference>
<reference evidence="6 7" key="1">
    <citation type="submission" date="2020-08" db="EMBL/GenBank/DDBJ databases">
        <title>Genomic Encyclopedia of Type Strains, Phase IV (KMG-V): Genome sequencing to study the core and pangenomes of soil and plant-associated prokaryotes.</title>
        <authorList>
            <person name="Whitman W."/>
        </authorList>
    </citation>
    <scope>NUCLEOTIDE SEQUENCE [LARGE SCALE GENOMIC DNA]</scope>
    <source>
        <strain evidence="4 6">ANJLi2</strain>
        <strain evidence="5 7">MP601</strain>
    </source>
</reference>
<evidence type="ECO:0000259" key="2">
    <source>
        <dbReference type="Pfam" id="PF04773"/>
    </source>
</evidence>
<dbReference type="PIRSF" id="PIRSF018266">
    <property type="entry name" value="FecR"/>
    <property type="match status" value="1"/>
</dbReference>
<comment type="caution">
    <text evidence="5">The sequence shown here is derived from an EMBL/GenBank/DDBJ whole genome shotgun (WGS) entry which is preliminary data.</text>
</comment>
<keyword evidence="6" id="KW-1185">Reference proteome</keyword>
<dbReference type="InterPro" id="IPR012373">
    <property type="entry name" value="Ferrdict_sens_TM"/>
</dbReference>
<dbReference type="OrthoDB" id="1099916at2"/>
<evidence type="ECO:0000256" key="1">
    <source>
        <dbReference type="SAM" id="Phobius"/>
    </source>
</evidence>
<dbReference type="Gene3D" id="3.55.50.30">
    <property type="match status" value="1"/>
</dbReference>
<dbReference type="EMBL" id="JACHCA010000017">
    <property type="protein sequence ID" value="MBB6130792.1"/>
    <property type="molecule type" value="Genomic_DNA"/>
</dbReference>